<dbReference type="Proteomes" id="UP000601099">
    <property type="component" value="Unassembled WGS sequence"/>
</dbReference>
<name>A0ABS0L2N2_9BACT</name>
<accession>A0ABS0L2N2</accession>
<keyword evidence="1" id="KW-0732">Signal</keyword>
<protein>
    <recommendedName>
        <fullName evidence="4">Outer membrane protein beta-barrel domain-containing protein</fullName>
    </recommendedName>
</protein>
<evidence type="ECO:0000313" key="2">
    <source>
        <dbReference type="EMBL" id="MBG8554378.1"/>
    </source>
</evidence>
<dbReference type="RefSeq" id="WP_196955402.1">
    <property type="nucleotide sequence ID" value="NZ_JADWYK010000007.1"/>
</dbReference>
<evidence type="ECO:0008006" key="4">
    <source>
        <dbReference type="Google" id="ProtNLM"/>
    </source>
</evidence>
<proteinExistence type="predicted"/>
<feature type="signal peptide" evidence="1">
    <location>
        <begin position="1"/>
        <end position="26"/>
    </location>
</feature>
<feature type="chain" id="PRO_5045879049" description="Outer membrane protein beta-barrel domain-containing protein" evidence="1">
    <location>
        <begin position="27"/>
        <end position="287"/>
    </location>
</feature>
<organism evidence="2 3">
    <name type="scientific">Hymenobacter guriensis</name>
    <dbReference type="NCBI Taxonomy" id="2793065"/>
    <lineage>
        <taxon>Bacteria</taxon>
        <taxon>Pseudomonadati</taxon>
        <taxon>Bacteroidota</taxon>
        <taxon>Cytophagia</taxon>
        <taxon>Cytophagales</taxon>
        <taxon>Hymenobacteraceae</taxon>
        <taxon>Hymenobacter</taxon>
    </lineage>
</organism>
<sequence>MSSLLKRIHCAALLLMAVFAPKQSFGQNAVAIAVGNTYAFTVPTVVARHNLTTHTTDTTQRQIALENYRFTIVEERGSSYIIRFPQWQGGDTASVSLNKRFVRQTSPGAAIGGGGSASSLLFFSVLKQDLEKKVYRIFPRFGRPEVASGTVIIPVKMRFSEFDFSRDFALGFTVGPRWRISERREHYFHLLGAFNVNIVSVDSASTEGRVKTPTDKGALGLAVGGVFDFNGPQVGLFIGKDWLGRRDKSNWVYQGETWVSLGMGFTIFSRANNSATSQDVENKSKPK</sequence>
<evidence type="ECO:0000256" key="1">
    <source>
        <dbReference type="SAM" id="SignalP"/>
    </source>
</evidence>
<comment type="caution">
    <text evidence="2">The sequence shown here is derived from an EMBL/GenBank/DDBJ whole genome shotgun (WGS) entry which is preliminary data.</text>
</comment>
<gene>
    <name evidence="2" type="ORF">I5L79_12525</name>
</gene>
<evidence type="ECO:0000313" key="3">
    <source>
        <dbReference type="Proteomes" id="UP000601099"/>
    </source>
</evidence>
<reference evidence="2 3" key="1">
    <citation type="submission" date="2020-11" db="EMBL/GenBank/DDBJ databases">
        <title>Hymenobacter sp.</title>
        <authorList>
            <person name="Kim M.K."/>
        </authorList>
    </citation>
    <scope>NUCLEOTIDE SEQUENCE [LARGE SCALE GENOMIC DNA]</scope>
    <source>
        <strain evidence="2 3">BT594</strain>
    </source>
</reference>
<keyword evidence="3" id="KW-1185">Reference proteome</keyword>
<dbReference type="EMBL" id="JADWYK010000007">
    <property type="protein sequence ID" value="MBG8554378.1"/>
    <property type="molecule type" value="Genomic_DNA"/>
</dbReference>